<dbReference type="PROSITE" id="PS50005">
    <property type="entry name" value="TPR"/>
    <property type="match status" value="1"/>
</dbReference>
<feature type="repeat" description="TPR" evidence="5">
    <location>
        <begin position="138"/>
        <end position="171"/>
    </location>
</feature>
<reference evidence="9" key="2">
    <citation type="submission" date="2025-08" db="UniProtKB">
        <authorList>
            <consortium name="Ensembl"/>
        </authorList>
    </citation>
    <scope>IDENTIFICATION</scope>
</reference>
<evidence type="ECO:0000256" key="4">
    <source>
        <dbReference type="PROSITE-ProRule" id="PRU00175"/>
    </source>
</evidence>
<dbReference type="SUPFAM" id="SSF57850">
    <property type="entry name" value="RING/U-box"/>
    <property type="match status" value="2"/>
</dbReference>
<dbReference type="SUPFAM" id="SSF88697">
    <property type="entry name" value="PUA domain-like"/>
    <property type="match status" value="1"/>
</dbReference>
<dbReference type="GO" id="GO:0005737">
    <property type="term" value="C:cytoplasm"/>
    <property type="evidence" value="ECO:0007669"/>
    <property type="project" value="UniProtKB-ARBA"/>
</dbReference>
<evidence type="ECO:0008006" key="11">
    <source>
        <dbReference type="Google" id="ProtNLM"/>
    </source>
</evidence>
<dbReference type="Gene3D" id="2.30.130.40">
    <property type="entry name" value="LON domain-like"/>
    <property type="match status" value="1"/>
</dbReference>
<dbReference type="GeneTree" id="ENSGT00440000033329"/>
<proteinExistence type="predicted"/>
<evidence type="ECO:0000256" key="3">
    <source>
        <dbReference type="ARBA" id="ARBA00022833"/>
    </source>
</evidence>
<name>A0A3Q1H0S7_ANATE</name>
<evidence type="ECO:0000256" key="5">
    <source>
        <dbReference type="PROSITE-ProRule" id="PRU00339"/>
    </source>
</evidence>
<dbReference type="InterPro" id="IPR015947">
    <property type="entry name" value="PUA-like_sf"/>
</dbReference>
<dbReference type="Gene3D" id="3.30.40.10">
    <property type="entry name" value="Zinc/RING finger domain, C3HC4 (zinc finger)"/>
    <property type="match status" value="2"/>
</dbReference>
<keyword evidence="10" id="KW-1185">Reference proteome</keyword>
<dbReference type="InterPro" id="IPR017907">
    <property type="entry name" value="Znf_RING_CS"/>
</dbReference>
<gene>
    <name evidence="9" type="primary">LONRF1</name>
</gene>
<dbReference type="InterPro" id="IPR013083">
    <property type="entry name" value="Znf_RING/FYVE/PHD"/>
</dbReference>
<dbReference type="Pfam" id="PF13445">
    <property type="entry name" value="zf-RING_UBOX"/>
    <property type="match status" value="1"/>
</dbReference>
<dbReference type="CDD" id="cd16514">
    <property type="entry name" value="RING-HC_LONFs_rpt2"/>
    <property type="match status" value="1"/>
</dbReference>
<dbReference type="Pfam" id="PF13923">
    <property type="entry name" value="zf-C3HC4_2"/>
    <property type="match status" value="1"/>
</dbReference>
<feature type="region of interest" description="Disordered" evidence="6">
    <location>
        <begin position="214"/>
        <end position="238"/>
    </location>
</feature>
<dbReference type="SMART" id="SM00464">
    <property type="entry name" value="LON"/>
    <property type="match status" value="1"/>
</dbReference>
<dbReference type="Proteomes" id="UP000265040">
    <property type="component" value="Chromosome 10"/>
</dbReference>
<dbReference type="GO" id="GO:0061630">
    <property type="term" value="F:ubiquitin protein ligase activity"/>
    <property type="evidence" value="ECO:0007669"/>
    <property type="project" value="TreeGrafter"/>
</dbReference>
<reference evidence="9" key="1">
    <citation type="submission" date="2021-04" db="EMBL/GenBank/DDBJ databases">
        <authorList>
            <consortium name="Wellcome Sanger Institute Data Sharing"/>
        </authorList>
    </citation>
    <scope>NUCLEOTIDE SEQUENCE [LARGE SCALE GENOMIC DNA]</scope>
</reference>
<dbReference type="InterPro" id="IPR001841">
    <property type="entry name" value="Znf_RING"/>
</dbReference>
<dbReference type="Pfam" id="PF02190">
    <property type="entry name" value="LON_substr_bdg"/>
    <property type="match status" value="1"/>
</dbReference>
<evidence type="ECO:0000313" key="10">
    <source>
        <dbReference type="Proteomes" id="UP000265040"/>
    </source>
</evidence>
<dbReference type="Ensembl" id="ENSATET00000001195.3">
    <property type="protein sequence ID" value="ENSATEP00000001174.1"/>
    <property type="gene ID" value="ENSATEG00000000803.3"/>
</dbReference>
<protein>
    <recommendedName>
        <fullName evidence="11">LON peptidase N-terminal domain and ring finger 1</fullName>
    </recommendedName>
</protein>
<organism evidence="9 10">
    <name type="scientific">Anabas testudineus</name>
    <name type="common">Climbing perch</name>
    <name type="synonym">Anthias testudineus</name>
    <dbReference type="NCBI Taxonomy" id="64144"/>
    <lineage>
        <taxon>Eukaryota</taxon>
        <taxon>Metazoa</taxon>
        <taxon>Chordata</taxon>
        <taxon>Craniata</taxon>
        <taxon>Vertebrata</taxon>
        <taxon>Euteleostomi</taxon>
        <taxon>Actinopterygii</taxon>
        <taxon>Neopterygii</taxon>
        <taxon>Teleostei</taxon>
        <taxon>Neoteleostei</taxon>
        <taxon>Acanthomorphata</taxon>
        <taxon>Anabantaria</taxon>
        <taxon>Anabantiformes</taxon>
        <taxon>Anabantoidei</taxon>
        <taxon>Anabantidae</taxon>
        <taxon>Anabas</taxon>
    </lineage>
</organism>
<keyword evidence="2 4" id="KW-0863">Zinc-finger</keyword>
<dbReference type="PANTHER" id="PTHR23327:SF6">
    <property type="entry name" value="LON PEPTIDASE N-TERMINAL DOMAIN AND RING FINGER PROTEIN 1 ISOFORM X1"/>
    <property type="match status" value="1"/>
</dbReference>
<dbReference type="Gene3D" id="1.25.40.10">
    <property type="entry name" value="Tetratricopeptide repeat domain"/>
    <property type="match status" value="1"/>
</dbReference>
<accession>A0A3Q1H0S7</accession>
<dbReference type="InterPro" id="IPR003111">
    <property type="entry name" value="Lon_prtase_N"/>
</dbReference>
<dbReference type="RefSeq" id="XP_026214006.1">
    <property type="nucleotide sequence ID" value="XM_026358221.1"/>
</dbReference>
<keyword evidence="1" id="KW-0479">Metal-binding</keyword>
<reference evidence="9" key="3">
    <citation type="submission" date="2025-09" db="UniProtKB">
        <authorList>
            <consortium name="Ensembl"/>
        </authorList>
    </citation>
    <scope>IDENTIFICATION</scope>
</reference>
<evidence type="ECO:0000256" key="6">
    <source>
        <dbReference type="SAM" id="MobiDB-lite"/>
    </source>
</evidence>
<dbReference type="InterPro" id="IPR019734">
    <property type="entry name" value="TPR_rpt"/>
</dbReference>
<dbReference type="InterPro" id="IPR046336">
    <property type="entry name" value="Lon_prtase_N_sf"/>
</dbReference>
<sequence>MELLECPHCLFLMCEPVTMSCGHTFCRRCVASYLPSKCPLCKDRLKQRDVRGMKNNVLLISVVEKCCPDETRMTRHMQEKLKAKDFSEALRIANDGLNLVSDDQSWKSYRAEANSGLMRFSDALKDLDYLCCLRPSWTEGFFRKGNALQELGQLTEALVQFHRCLRLQADFAPAKSQIKKILEVKGVEVPEEVPSILQLLSEYLKEACPVTSLSGSQGPAHPEGLIHPSGDESESNGRREVHEVSKVKHDTGTECCLSLCQAVSFLPTAEEDEEMMMRKEDGRGRGEVTHRREKCLSVLTVSDFECPLCIRLFFEPVTTPCGHTFCKNCIERSLDHNLRCPLCKQPLQEYFKTRKYNPTVLLQDIVMRLFTSQLAERKQVHDTEMAELSNLTKDIPIFVCTVAYPGVPCPLHIFEPRYRLMMRRCMETGTKKFGMCCYEQGKGFADYGCVLEILSLELLPDGRSYVDTVGGSRFRVLKRGQRDGYHTADIEYLEDLKVEGSELEILQRLHDSVYQQAQDWYQRLGSRIREQINRQYGTMPDKEENIQASTNGPAWCWWLLSVLQLDPAYQTTVLSLTSLKDRLGHLRLVLEYFSQS</sequence>
<dbReference type="PROSITE" id="PS50089">
    <property type="entry name" value="ZF_RING_2"/>
    <property type="match status" value="2"/>
</dbReference>
<dbReference type="InterPro" id="IPR027370">
    <property type="entry name" value="Znf-RING_euk"/>
</dbReference>
<dbReference type="SMART" id="SM00184">
    <property type="entry name" value="RING"/>
    <property type="match status" value="2"/>
</dbReference>
<dbReference type="GeneID" id="113160796"/>
<feature type="domain" description="RING-type" evidence="7">
    <location>
        <begin position="306"/>
        <end position="344"/>
    </location>
</feature>
<dbReference type="InterPro" id="IPR011990">
    <property type="entry name" value="TPR-like_helical_dom_sf"/>
</dbReference>
<keyword evidence="5" id="KW-0802">TPR repeat</keyword>
<dbReference type="OMA" id="HDTGTEC"/>
<dbReference type="PROSITE" id="PS51787">
    <property type="entry name" value="LON_N"/>
    <property type="match status" value="1"/>
</dbReference>
<evidence type="ECO:0000259" key="8">
    <source>
        <dbReference type="PROSITE" id="PS51787"/>
    </source>
</evidence>
<dbReference type="OrthoDB" id="264917at2759"/>
<evidence type="ECO:0000313" key="9">
    <source>
        <dbReference type="Ensembl" id="ENSATEP00000001174.1"/>
    </source>
</evidence>
<dbReference type="InParanoid" id="A0A3Q1H0S7"/>
<feature type="domain" description="RING-type" evidence="7">
    <location>
        <begin position="6"/>
        <end position="42"/>
    </location>
</feature>
<dbReference type="PANTHER" id="PTHR23327">
    <property type="entry name" value="RING FINGER PROTEIN 127"/>
    <property type="match status" value="1"/>
</dbReference>
<dbReference type="RefSeq" id="XP_026214007.1">
    <property type="nucleotide sequence ID" value="XM_026358222.1"/>
</dbReference>
<dbReference type="PROSITE" id="PS00518">
    <property type="entry name" value="ZF_RING_1"/>
    <property type="match status" value="2"/>
</dbReference>
<evidence type="ECO:0000256" key="1">
    <source>
        <dbReference type="ARBA" id="ARBA00022723"/>
    </source>
</evidence>
<evidence type="ECO:0000256" key="2">
    <source>
        <dbReference type="ARBA" id="ARBA00022771"/>
    </source>
</evidence>
<dbReference type="SUPFAM" id="SSF48452">
    <property type="entry name" value="TPR-like"/>
    <property type="match status" value="1"/>
</dbReference>
<evidence type="ECO:0000259" key="7">
    <source>
        <dbReference type="PROSITE" id="PS50089"/>
    </source>
</evidence>
<dbReference type="AlphaFoldDB" id="A0A3Q1H0S7"/>
<dbReference type="GO" id="GO:0008270">
    <property type="term" value="F:zinc ion binding"/>
    <property type="evidence" value="ECO:0007669"/>
    <property type="project" value="UniProtKB-KW"/>
</dbReference>
<keyword evidence="3" id="KW-0862">Zinc</keyword>
<feature type="domain" description="Lon N-terminal" evidence="8">
    <location>
        <begin position="385"/>
        <end position="594"/>
    </location>
</feature>